<reference evidence="2" key="1">
    <citation type="submission" date="2020-04" db="EMBL/GenBank/DDBJ databases">
        <authorList>
            <person name="Alioto T."/>
            <person name="Alioto T."/>
            <person name="Gomez Garrido J."/>
        </authorList>
    </citation>
    <scope>NUCLEOTIDE SEQUENCE</scope>
    <source>
        <strain evidence="2">A484AB</strain>
    </source>
</reference>
<protein>
    <submittedName>
        <fullName evidence="2">Uncharacterized protein</fullName>
    </submittedName>
</protein>
<name>A0A6S7KEH2_PARCT</name>
<feature type="non-terminal residue" evidence="2">
    <location>
        <position position="1"/>
    </location>
</feature>
<dbReference type="PANTHER" id="PTHR47510:SF3">
    <property type="entry name" value="ENDO_EXONUCLEASE_PHOSPHATASE DOMAIN-CONTAINING PROTEIN"/>
    <property type="match status" value="1"/>
</dbReference>
<dbReference type="AlphaFoldDB" id="A0A6S7KEH2"/>
<comment type="caution">
    <text evidence="2">The sequence shown here is derived from an EMBL/GenBank/DDBJ whole genome shotgun (WGS) entry which is preliminary data.</text>
</comment>
<sequence>RISTAETKNDQESQSPRIKADNPDDITSMFNSYFASVFDSDDSLREETSHELETPVLFEIILTVEEVQAVLQTLDVTKATGPANVPARLLKETAPVISTSLCTLFNKSLSEGALPEDWKIANIIPVYKKGEKEYTENYRPNSLLSIVSKVLERCVFSNIREQLYQVIKTSQHGFNRGKSCVTNLLEVFNYIGSILDVGGQVDAVYLDMSIGLFKNQVC</sequence>
<feature type="compositionally biased region" description="Polar residues" evidence="1">
    <location>
        <begin position="1"/>
        <end position="16"/>
    </location>
</feature>
<dbReference type="Proteomes" id="UP001152795">
    <property type="component" value="Unassembled WGS sequence"/>
</dbReference>
<proteinExistence type="predicted"/>
<keyword evidence="3" id="KW-1185">Reference proteome</keyword>
<feature type="region of interest" description="Disordered" evidence="1">
    <location>
        <begin position="1"/>
        <end position="22"/>
    </location>
</feature>
<accession>A0A6S7KEH2</accession>
<evidence type="ECO:0000256" key="1">
    <source>
        <dbReference type="SAM" id="MobiDB-lite"/>
    </source>
</evidence>
<dbReference type="PANTHER" id="PTHR47510">
    <property type="entry name" value="REVERSE TRANSCRIPTASE DOMAIN-CONTAINING PROTEIN"/>
    <property type="match status" value="1"/>
</dbReference>
<evidence type="ECO:0000313" key="2">
    <source>
        <dbReference type="EMBL" id="CAB4042258.1"/>
    </source>
</evidence>
<dbReference type="OrthoDB" id="416454at2759"/>
<evidence type="ECO:0000313" key="3">
    <source>
        <dbReference type="Proteomes" id="UP001152795"/>
    </source>
</evidence>
<gene>
    <name evidence="2" type="ORF">PACLA_8A020437</name>
</gene>
<dbReference type="EMBL" id="CACRXK020029777">
    <property type="protein sequence ID" value="CAB4042258.1"/>
    <property type="molecule type" value="Genomic_DNA"/>
</dbReference>
<organism evidence="2 3">
    <name type="scientific">Paramuricea clavata</name>
    <name type="common">Red gorgonian</name>
    <name type="synonym">Violescent sea-whip</name>
    <dbReference type="NCBI Taxonomy" id="317549"/>
    <lineage>
        <taxon>Eukaryota</taxon>
        <taxon>Metazoa</taxon>
        <taxon>Cnidaria</taxon>
        <taxon>Anthozoa</taxon>
        <taxon>Octocorallia</taxon>
        <taxon>Malacalcyonacea</taxon>
        <taxon>Plexauridae</taxon>
        <taxon>Paramuricea</taxon>
    </lineage>
</organism>